<reference evidence="9 10" key="1">
    <citation type="journal article" date="2009" name="Int. J. Syst. Evol. Microbiol.">
        <title>Paenibacillus contaminans sp. nov., isolated from a contaminated laboratory plate.</title>
        <authorList>
            <person name="Chou J.H."/>
            <person name="Lee J.H."/>
            <person name="Lin M.C."/>
            <person name="Chang P.S."/>
            <person name="Arun A.B."/>
            <person name="Young C.C."/>
            <person name="Chen W.M."/>
        </authorList>
    </citation>
    <scope>NUCLEOTIDE SEQUENCE [LARGE SCALE GENOMIC DNA]</scope>
    <source>
        <strain evidence="9 10">CKOBP-6</strain>
    </source>
</reference>
<gene>
    <name evidence="9" type="ORF">DQG23_41455</name>
</gene>
<evidence type="ECO:0000256" key="5">
    <source>
        <dbReference type="ARBA" id="ARBA00022692"/>
    </source>
</evidence>
<feature type="transmembrane region" description="Helical" evidence="8">
    <location>
        <begin position="189"/>
        <end position="207"/>
    </location>
</feature>
<comment type="similarity">
    <text evidence="2">Belongs to the amino acid-polyamine-organocation (APC) superfamily. Spore germination protein (SGP) (TC 2.A.3.9) family.</text>
</comment>
<evidence type="ECO:0000256" key="7">
    <source>
        <dbReference type="ARBA" id="ARBA00023136"/>
    </source>
</evidence>
<keyword evidence="5 8" id="KW-0812">Transmembrane</keyword>
<feature type="transmembrane region" description="Helical" evidence="8">
    <location>
        <begin position="85"/>
        <end position="103"/>
    </location>
</feature>
<accession>A0A329LLC5</accession>
<dbReference type="PANTHER" id="PTHR34975:SF2">
    <property type="entry name" value="SPORE GERMINATION PROTEIN A2"/>
    <property type="match status" value="1"/>
</dbReference>
<comment type="subcellular location">
    <subcellularLocation>
        <location evidence="1">Membrane</location>
        <topology evidence="1">Multi-pass membrane protein</topology>
    </subcellularLocation>
</comment>
<evidence type="ECO:0000256" key="6">
    <source>
        <dbReference type="ARBA" id="ARBA00022989"/>
    </source>
</evidence>
<keyword evidence="10" id="KW-1185">Reference proteome</keyword>
<dbReference type="GO" id="GO:0009847">
    <property type="term" value="P:spore germination"/>
    <property type="evidence" value="ECO:0007669"/>
    <property type="project" value="InterPro"/>
</dbReference>
<dbReference type="EMBL" id="QMFB01000065">
    <property type="protein sequence ID" value="RAV08040.1"/>
    <property type="molecule type" value="Genomic_DNA"/>
</dbReference>
<dbReference type="GO" id="GO:0016020">
    <property type="term" value="C:membrane"/>
    <property type="evidence" value="ECO:0007669"/>
    <property type="project" value="UniProtKB-SubCell"/>
</dbReference>
<dbReference type="InterPro" id="IPR004761">
    <property type="entry name" value="Spore_GerAB"/>
</dbReference>
<name>A0A329LLC5_9BACL</name>
<feature type="transmembrane region" description="Helical" evidence="8">
    <location>
        <begin position="219"/>
        <end position="239"/>
    </location>
</feature>
<keyword evidence="6 8" id="KW-1133">Transmembrane helix</keyword>
<evidence type="ECO:0000256" key="4">
    <source>
        <dbReference type="ARBA" id="ARBA00022544"/>
    </source>
</evidence>
<evidence type="ECO:0000256" key="1">
    <source>
        <dbReference type="ARBA" id="ARBA00004141"/>
    </source>
</evidence>
<proteinExistence type="inferred from homology"/>
<dbReference type="Proteomes" id="UP000250369">
    <property type="component" value="Unassembled WGS sequence"/>
</dbReference>
<keyword evidence="3" id="KW-0813">Transport</keyword>
<evidence type="ECO:0000256" key="3">
    <source>
        <dbReference type="ARBA" id="ARBA00022448"/>
    </source>
</evidence>
<evidence type="ECO:0000256" key="8">
    <source>
        <dbReference type="SAM" id="Phobius"/>
    </source>
</evidence>
<evidence type="ECO:0000256" key="2">
    <source>
        <dbReference type="ARBA" id="ARBA00007998"/>
    </source>
</evidence>
<feature type="transmembrane region" description="Helical" evidence="8">
    <location>
        <begin position="148"/>
        <end position="169"/>
    </location>
</feature>
<evidence type="ECO:0000313" key="9">
    <source>
        <dbReference type="EMBL" id="RAV08040.1"/>
    </source>
</evidence>
<comment type="caution">
    <text evidence="9">The sequence shown here is derived from an EMBL/GenBank/DDBJ whole genome shotgun (WGS) entry which is preliminary data.</text>
</comment>
<dbReference type="Pfam" id="PF03845">
    <property type="entry name" value="Spore_permease"/>
    <property type="match status" value="1"/>
</dbReference>
<dbReference type="AlphaFoldDB" id="A0A329LLC5"/>
<protein>
    <submittedName>
        <fullName evidence="9">Spore gernimation protein</fullName>
    </submittedName>
</protein>
<sequence>MITTMNVNKINMVQLFMLVMMSAGLMNHVTLIPILLSVSGRDAWVAAFLNVFPYMLWIWLLIRLIRAKGDQTLFDWIVSYTGKPIAWIVVSSMAFNIFMQAFLTLQETVGWTISSYLPGTSRMFLAFGLVIVSYIAARIGLQAVTITAGVLLPAVVALGFFVAGANIPNKDYGRLFPIAIDGFKPALKGMLYAGASYMELFLVFLISHHISSKIRYRHMALLGLVLVGLTLGPLMGAIAEFGSDEAARLRYPAFEQWRLIHFRRYLEHLDTFSIYQWLSGAFIRISISLFTIADLFPIRNRNIRNTFLLALSTALMLCITIPLSDHTYFRFIVKIVFPATFMLLLAATLALTVLTLLKKGGTSHHQRN</sequence>
<evidence type="ECO:0000313" key="10">
    <source>
        <dbReference type="Proteomes" id="UP000250369"/>
    </source>
</evidence>
<feature type="transmembrane region" description="Helical" evidence="8">
    <location>
        <begin position="44"/>
        <end position="65"/>
    </location>
</feature>
<keyword evidence="7 8" id="KW-0472">Membrane</keyword>
<feature type="transmembrane region" description="Helical" evidence="8">
    <location>
        <begin position="123"/>
        <end position="141"/>
    </location>
</feature>
<keyword evidence="4" id="KW-0309">Germination</keyword>
<feature type="transmembrane region" description="Helical" evidence="8">
    <location>
        <begin position="274"/>
        <end position="293"/>
    </location>
</feature>
<feature type="transmembrane region" description="Helical" evidence="8">
    <location>
        <begin position="305"/>
        <end position="323"/>
    </location>
</feature>
<dbReference type="PANTHER" id="PTHR34975">
    <property type="entry name" value="SPORE GERMINATION PROTEIN A2"/>
    <property type="match status" value="1"/>
</dbReference>
<organism evidence="9 10">
    <name type="scientific">Paenibacillus contaminans</name>
    <dbReference type="NCBI Taxonomy" id="450362"/>
    <lineage>
        <taxon>Bacteria</taxon>
        <taxon>Bacillati</taxon>
        <taxon>Bacillota</taxon>
        <taxon>Bacilli</taxon>
        <taxon>Bacillales</taxon>
        <taxon>Paenibacillaceae</taxon>
        <taxon>Paenibacillus</taxon>
    </lineage>
</organism>
<feature type="transmembrane region" description="Helical" evidence="8">
    <location>
        <begin position="335"/>
        <end position="357"/>
    </location>
</feature>
<dbReference type="NCBIfam" id="TIGR00912">
    <property type="entry name" value="2A0309"/>
    <property type="match status" value="1"/>
</dbReference>
<feature type="transmembrane region" description="Helical" evidence="8">
    <location>
        <begin position="12"/>
        <end position="38"/>
    </location>
</feature>